<keyword evidence="1" id="KW-0472">Membrane</keyword>
<keyword evidence="1" id="KW-1133">Transmembrane helix</keyword>
<dbReference type="AlphaFoldDB" id="A0A955RJG6"/>
<evidence type="ECO:0000259" key="2">
    <source>
        <dbReference type="Pfam" id="PF14402"/>
    </source>
</evidence>
<gene>
    <name evidence="3" type="ORF">KC909_05385</name>
</gene>
<feature type="domain" description="7 transmembrane helices usually fused to an inactive transglutaminase" evidence="2">
    <location>
        <begin position="16"/>
        <end position="224"/>
    </location>
</feature>
<feature type="transmembrane region" description="Helical" evidence="1">
    <location>
        <begin position="15"/>
        <end position="36"/>
    </location>
</feature>
<evidence type="ECO:0000313" key="4">
    <source>
        <dbReference type="Proteomes" id="UP000783287"/>
    </source>
</evidence>
<feature type="transmembrane region" description="Helical" evidence="1">
    <location>
        <begin position="73"/>
        <end position="94"/>
    </location>
</feature>
<reference evidence="3" key="1">
    <citation type="submission" date="2020-04" db="EMBL/GenBank/DDBJ databases">
        <authorList>
            <person name="Zhang T."/>
        </authorList>
    </citation>
    <scope>NUCLEOTIDE SEQUENCE</scope>
    <source>
        <strain evidence="3">HKST-UBA14</strain>
    </source>
</reference>
<accession>A0A955RJG6</accession>
<dbReference type="Pfam" id="PF14402">
    <property type="entry name" value="7TM_transglut"/>
    <property type="match status" value="1"/>
</dbReference>
<dbReference type="InterPro" id="IPR025840">
    <property type="entry name" value="7TM_transglut"/>
</dbReference>
<keyword evidence="1" id="KW-0812">Transmembrane</keyword>
<sequence>MNSFSDLVVQFDIDMNVIITLLFLPLIVTIVGFARYVIGVRSLGIYAPIVLTFIFYEFGITKPGSIESDVFQGLKFGLFLTFIIFLTTVVSYKILKKWALHYYSKLSIVITSVVLSIIGVLVIADLTNNPGILKISVFSLILIASVSERYMNLFAFNKSTKKAVFLSLETLGISILCYLVISLSSLQNLLLDYPLLILLNLPIAYMIGRFSGLRLTEYYRFRDVLDTEEE</sequence>
<organism evidence="3 4">
    <name type="scientific">Candidatus Dojkabacteria bacterium</name>
    <dbReference type="NCBI Taxonomy" id="2099670"/>
    <lineage>
        <taxon>Bacteria</taxon>
        <taxon>Candidatus Dojkabacteria</taxon>
    </lineage>
</organism>
<feature type="transmembrane region" description="Helical" evidence="1">
    <location>
        <begin position="43"/>
        <end position="61"/>
    </location>
</feature>
<feature type="transmembrane region" description="Helical" evidence="1">
    <location>
        <begin position="163"/>
        <end position="181"/>
    </location>
</feature>
<evidence type="ECO:0000313" key="3">
    <source>
        <dbReference type="EMBL" id="MCA9383772.1"/>
    </source>
</evidence>
<name>A0A955RJG6_9BACT</name>
<feature type="transmembrane region" description="Helical" evidence="1">
    <location>
        <begin position="132"/>
        <end position="151"/>
    </location>
</feature>
<feature type="transmembrane region" description="Helical" evidence="1">
    <location>
        <begin position="193"/>
        <end position="212"/>
    </location>
</feature>
<protein>
    <recommendedName>
        <fullName evidence="2">7 transmembrane helices usually fused to an inactive transglutaminase domain-containing protein</fullName>
    </recommendedName>
</protein>
<feature type="transmembrane region" description="Helical" evidence="1">
    <location>
        <begin position="106"/>
        <end position="126"/>
    </location>
</feature>
<proteinExistence type="predicted"/>
<comment type="caution">
    <text evidence="3">The sequence shown here is derived from an EMBL/GenBank/DDBJ whole genome shotgun (WGS) entry which is preliminary data.</text>
</comment>
<dbReference type="Proteomes" id="UP000783287">
    <property type="component" value="Unassembled WGS sequence"/>
</dbReference>
<dbReference type="EMBL" id="JAGQLK010000132">
    <property type="protein sequence ID" value="MCA9383772.1"/>
    <property type="molecule type" value="Genomic_DNA"/>
</dbReference>
<reference evidence="3" key="2">
    <citation type="journal article" date="2021" name="Microbiome">
        <title>Successional dynamics and alternative stable states in a saline activated sludge microbial community over 9 years.</title>
        <authorList>
            <person name="Wang Y."/>
            <person name="Ye J."/>
            <person name="Ju F."/>
            <person name="Liu L."/>
            <person name="Boyd J.A."/>
            <person name="Deng Y."/>
            <person name="Parks D.H."/>
            <person name="Jiang X."/>
            <person name="Yin X."/>
            <person name="Woodcroft B.J."/>
            <person name="Tyson G.W."/>
            <person name="Hugenholtz P."/>
            <person name="Polz M.F."/>
            <person name="Zhang T."/>
        </authorList>
    </citation>
    <scope>NUCLEOTIDE SEQUENCE</scope>
    <source>
        <strain evidence="3">HKST-UBA14</strain>
    </source>
</reference>
<evidence type="ECO:0000256" key="1">
    <source>
        <dbReference type="SAM" id="Phobius"/>
    </source>
</evidence>